<reference evidence="3 4" key="1">
    <citation type="journal article" date="2019" name="Commun. Biol.">
        <title>The bagworm genome reveals a unique fibroin gene that provides high tensile strength.</title>
        <authorList>
            <person name="Kono N."/>
            <person name="Nakamura H."/>
            <person name="Ohtoshi R."/>
            <person name="Tomita M."/>
            <person name="Numata K."/>
            <person name="Arakawa K."/>
        </authorList>
    </citation>
    <scope>NUCLEOTIDE SEQUENCE [LARGE SCALE GENOMIC DNA]</scope>
</reference>
<dbReference type="AlphaFoldDB" id="A0A4C1VR25"/>
<organism evidence="3 4">
    <name type="scientific">Eumeta variegata</name>
    <name type="common">Bagworm moth</name>
    <name type="synonym">Eumeta japonica</name>
    <dbReference type="NCBI Taxonomy" id="151549"/>
    <lineage>
        <taxon>Eukaryota</taxon>
        <taxon>Metazoa</taxon>
        <taxon>Ecdysozoa</taxon>
        <taxon>Arthropoda</taxon>
        <taxon>Hexapoda</taxon>
        <taxon>Insecta</taxon>
        <taxon>Pterygota</taxon>
        <taxon>Neoptera</taxon>
        <taxon>Endopterygota</taxon>
        <taxon>Lepidoptera</taxon>
        <taxon>Glossata</taxon>
        <taxon>Ditrysia</taxon>
        <taxon>Tineoidea</taxon>
        <taxon>Psychidae</taxon>
        <taxon>Oiketicinae</taxon>
        <taxon>Eumeta</taxon>
    </lineage>
</organism>
<feature type="compositionally biased region" description="Basic and acidic residues" evidence="2">
    <location>
        <begin position="253"/>
        <end position="267"/>
    </location>
</feature>
<dbReference type="Proteomes" id="UP000299102">
    <property type="component" value="Unassembled WGS sequence"/>
</dbReference>
<evidence type="ECO:0000313" key="4">
    <source>
        <dbReference type="Proteomes" id="UP000299102"/>
    </source>
</evidence>
<dbReference type="GO" id="GO:0007099">
    <property type="term" value="P:centriole replication"/>
    <property type="evidence" value="ECO:0007669"/>
    <property type="project" value="InterPro"/>
</dbReference>
<protein>
    <submittedName>
        <fullName evidence="3">Uncharacterized protein</fullName>
    </submittedName>
</protein>
<dbReference type="GO" id="GO:1902410">
    <property type="term" value="P:mitotic cytokinetic process"/>
    <property type="evidence" value="ECO:0007669"/>
    <property type="project" value="TreeGrafter"/>
</dbReference>
<dbReference type="GO" id="GO:0005814">
    <property type="term" value="C:centriole"/>
    <property type="evidence" value="ECO:0007669"/>
    <property type="project" value="TreeGrafter"/>
</dbReference>
<dbReference type="OrthoDB" id="8190486at2759"/>
<dbReference type="InterPro" id="IPR038923">
    <property type="entry name" value="Centrobin"/>
</dbReference>
<evidence type="ECO:0000256" key="2">
    <source>
        <dbReference type="SAM" id="MobiDB-lite"/>
    </source>
</evidence>
<evidence type="ECO:0000313" key="3">
    <source>
        <dbReference type="EMBL" id="GBP40284.1"/>
    </source>
</evidence>
<dbReference type="EMBL" id="BGZK01000379">
    <property type="protein sequence ID" value="GBP40284.1"/>
    <property type="molecule type" value="Genomic_DNA"/>
</dbReference>
<comment type="caution">
    <text evidence="3">The sequence shown here is derived from an EMBL/GenBank/DDBJ whole genome shotgun (WGS) entry which is preliminary data.</text>
</comment>
<dbReference type="GO" id="GO:0005813">
    <property type="term" value="C:centrosome"/>
    <property type="evidence" value="ECO:0007669"/>
    <property type="project" value="TreeGrafter"/>
</dbReference>
<dbReference type="GO" id="GO:1902017">
    <property type="term" value="P:regulation of cilium assembly"/>
    <property type="evidence" value="ECO:0007669"/>
    <property type="project" value="InterPro"/>
</dbReference>
<keyword evidence="4" id="KW-1185">Reference proteome</keyword>
<feature type="compositionally biased region" description="Polar residues" evidence="2">
    <location>
        <begin position="273"/>
        <end position="283"/>
    </location>
</feature>
<feature type="region of interest" description="Disordered" evidence="2">
    <location>
        <begin position="236"/>
        <end position="283"/>
    </location>
</feature>
<accession>A0A4C1VR25</accession>
<feature type="coiled-coil region" evidence="1">
    <location>
        <begin position="6"/>
        <end position="118"/>
    </location>
</feature>
<keyword evidence="1" id="KW-0175">Coiled coil</keyword>
<proteinExistence type="predicted"/>
<sequence>MLNNEVKSLQKNLELQKNELKCHYQKQLEDAVMAKLQEFQQQLDLAERHIENEARAKESSRIDMYNKQMAKVAEQHKLEINLLEEKQKEEIKLYRLQLAQSSEKISLLESKLESYRRRRGEIAAQLHGVMQSQWQQALKILTGATGKGRTSTTNASSDIPTHGNSTPIAQDYGPPKIPPFTMPLFAEHTISSSQESQREDSLPHGLNQDKIFNFENLSDSELQQYVKLLLTKPPNFLDGLSPPQGHLQPKNQHRQELKEEPTSDRPDKKSKRNLNTSKPPWKA</sequence>
<name>A0A4C1VR25_EUMVA</name>
<gene>
    <name evidence="3" type="ORF">EVAR_83974_1</name>
</gene>
<feature type="compositionally biased region" description="Polar residues" evidence="2">
    <location>
        <begin position="148"/>
        <end position="168"/>
    </location>
</feature>
<feature type="region of interest" description="Disordered" evidence="2">
    <location>
        <begin position="145"/>
        <end position="182"/>
    </location>
</feature>
<dbReference type="GO" id="GO:0051299">
    <property type="term" value="P:centrosome separation"/>
    <property type="evidence" value="ECO:0007669"/>
    <property type="project" value="TreeGrafter"/>
</dbReference>
<dbReference type="PANTHER" id="PTHR34439">
    <property type="entry name" value="CENTROBIN"/>
    <property type="match status" value="1"/>
</dbReference>
<evidence type="ECO:0000256" key="1">
    <source>
        <dbReference type="SAM" id="Coils"/>
    </source>
</evidence>
<dbReference type="PANTHER" id="PTHR34439:SF1">
    <property type="entry name" value="CENTROBIN"/>
    <property type="match status" value="1"/>
</dbReference>